<name>A0A1I7N7Q5_9HYPH</name>
<feature type="region of interest" description="Disordered" evidence="8">
    <location>
        <begin position="1"/>
        <end position="23"/>
    </location>
</feature>
<keyword evidence="3" id="KW-1003">Cell membrane</keyword>
<comment type="subcellular location">
    <subcellularLocation>
        <location evidence="1">Cell inner membrane</location>
        <topology evidence="1">Multi-pass membrane protein</topology>
    </subcellularLocation>
</comment>
<evidence type="ECO:0000313" key="11">
    <source>
        <dbReference type="Proteomes" id="UP000199074"/>
    </source>
</evidence>
<keyword evidence="5 9" id="KW-0812">Transmembrane</keyword>
<evidence type="ECO:0000256" key="1">
    <source>
        <dbReference type="ARBA" id="ARBA00004429"/>
    </source>
</evidence>
<evidence type="ECO:0000256" key="6">
    <source>
        <dbReference type="ARBA" id="ARBA00022989"/>
    </source>
</evidence>
<comment type="similarity">
    <text evidence="2">Belongs to the UPF0283 family.</text>
</comment>
<evidence type="ECO:0000313" key="10">
    <source>
        <dbReference type="EMBL" id="SFV30681.1"/>
    </source>
</evidence>
<evidence type="ECO:0000256" key="9">
    <source>
        <dbReference type="SAM" id="Phobius"/>
    </source>
</evidence>
<evidence type="ECO:0000256" key="7">
    <source>
        <dbReference type="ARBA" id="ARBA00023136"/>
    </source>
</evidence>
<keyword evidence="11" id="KW-1185">Reference proteome</keyword>
<dbReference type="OrthoDB" id="9816060at2"/>
<evidence type="ECO:0000256" key="5">
    <source>
        <dbReference type="ARBA" id="ARBA00022692"/>
    </source>
</evidence>
<dbReference type="InterPro" id="IPR021147">
    <property type="entry name" value="DUF697"/>
</dbReference>
<dbReference type="RefSeq" id="WP_092421909.1">
    <property type="nucleotide sequence ID" value="NZ_FPCK01000001.1"/>
</dbReference>
<keyword evidence="7 9" id="KW-0472">Membrane</keyword>
<gene>
    <name evidence="10" type="ORF">SAMN05216456_1096</name>
</gene>
<evidence type="ECO:0000256" key="3">
    <source>
        <dbReference type="ARBA" id="ARBA00022475"/>
    </source>
</evidence>
<proteinExistence type="inferred from homology"/>
<dbReference type="NCBIfam" id="TIGR01620">
    <property type="entry name" value="hyp_HI0043"/>
    <property type="match status" value="1"/>
</dbReference>
<keyword evidence="6 9" id="KW-1133">Transmembrane helix</keyword>
<dbReference type="EMBL" id="FPCK01000001">
    <property type="protein sequence ID" value="SFV30681.1"/>
    <property type="molecule type" value="Genomic_DNA"/>
</dbReference>
<evidence type="ECO:0000256" key="2">
    <source>
        <dbReference type="ARBA" id="ARBA00008255"/>
    </source>
</evidence>
<dbReference type="PANTHER" id="PTHR39342">
    <property type="entry name" value="UPF0283 MEMBRANE PROTEIN YCJF"/>
    <property type="match status" value="1"/>
</dbReference>
<organism evidence="10 11">
    <name type="scientific">Devosia crocina</name>
    <dbReference type="NCBI Taxonomy" id="429728"/>
    <lineage>
        <taxon>Bacteria</taxon>
        <taxon>Pseudomonadati</taxon>
        <taxon>Pseudomonadota</taxon>
        <taxon>Alphaproteobacteria</taxon>
        <taxon>Hyphomicrobiales</taxon>
        <taxon>Devosiaceae</taxon>
        <taxon>Devosia</taxon>
    </lineage>
</organism>
<sequence>MKRPIARPTEVSQSPVAPSRAPRAFSAAEAELVEASFEEGPEPDLVGPPPRRMGWLGKLAWASGGILMSAGVALAADRLIRDLFSRYEWLGWAGLGILGAFIVAIAALIAREIFALRRLRVLDTLKSEAALARANDDTKLAVGVVDQLLAIYADRPDLAKVREAVKTNVPHMFDGAEMVVHSERSLMSPLDARAKALTAASARRVALVTAVSPRALIDVAFVIYESVRLAGAIAALYGARPGLLGFWRLTGSVLAHLAVTGGLVLTDGVVEQLVGQGIAAKLSARLGEGVVNGLMTVRVGIAAMRVVRPLPFSTLPQPMVRDFIPELVKVTSDMGRGSSSERQ</sequence>
<dbReference type="Pfam" id="PF05128">
    <property type="entry name" value="DUF697"/>
    <property type="match status" value="1"/>
</dbReference>
<dbReference type="STRING" id="429728.SAMN05216456_1096"/>
<evidence type="ECO:0000256" key="4">
    <source>
        <dbReference type="ARBA" id="ARBA00022519"/>
    </source>
</evidence>
<dbReference type="PANTHER" id="PTHR39342:SF1">
    <property type="entry name" value="UPF0283 MEMBRANE PROTEIN YCJF"/>
    <property type="match status" value="1"/>
</dbReference>
<feature type="transmembrane region" description="Helical" evidence="9">
    <location>
        <begin position="89"/>
        <end position="110"/>
    </location>
</feature>
<accession>A0A1I7N7Q5</accession>
<dbReference type="AlphaFoldDB" id="A0A1I7N7Q5"/>
<keyword evidence="4" id="KW-0997">Cell inner membrane</keyword>
<reference evidence="10 11" key="1">
    <citation type="submission" date="2016-10" db="EMBL/GenBank/DDBJ databases">
        <authorList>
            <person name="de Groot N.N."/>
        </authorList>
    </citation>
    <scope>NUCLEOTIDE SEQUENCE [LARGE SCALE GENOMIC DNA]</scope>
    <source>
        <strain evidence="10 11">IPL20</strain>
    </source>
</reference>
<feature type="transmembrane region" description="Helical" evidence="9">
    <location>
        <begin position="59"/>
        <end position="77"/>
    </location>
</feature>
<evidence type="ECO:0000256" key="8">
    <source>
        <dbReference type="SAM" id="MobiDB-lite"/>
    </source>
</evidence>
<dbReference type="InterPro" id="IPR006507">
    <property type="entry name" value="UPF0283"/>
</dbReference>
<dbReference type="GO" id="GO:0005886">
    <property type="term" value="C:plasma membrane"/>
    <property type="evidence" value="ECO:0007669"/>
    <property type="project" value="UniProtKB-SubCell"/>
</dbReference>
<dbReference type="Proteomes" id="UP000199074">
    <property type="component" value="Unassembled WGS sequence"/>
</dbReference>
<protein>
    <submittedName>
        <fullName evidence="10">Putative membrane protein</fullName>
    </submittedName>
</protein>